<protein>
    <submittedName>
        <fullName evidence="2">Uncharacterized protein</fullName>
    </submittedName>
</protein>
<evidence type="ECO:0000313" key="3">
    <source>
        <dbReference type="Proteomes" id="UP001302812"/>
    </source>
</evidence>
<reference evidence="2" key="1">
    <citation type="journal article" date="2023" name="Mol. Phylogenet. Evol.">
        <title>Genome-scale phylogeny and comparative genomics of the fungal order Sordariales.</title>
        <authorList>
            <person name="Hensen N."/>
            <person name="Bonometti L."/>
            <person name="Westerberg I."/>
            <person name="Brannstrom I.O."/>
            <person name="Guillou S."/>
            <person name="Cros-Aarteil S."/>
            <person name="Calhoun S."/>
            <person name="Haridas S."/>
            <person name="Kuo A."/>
            <person name="Mondo S."/>
            <person name="Pangilinan J."/>
            <person name="Riley R."/>
            <person name="LaButti K."/>
            <person name="Andreopoulos B."/>
            <person name="Lipzen A."/>
            <person name="Chen C."/>
            <person name="Yan M."/>
            <person name="Daum C."/>
            <person name="Ng V."/>
            <person name="Clum A."/>
            <person name="Steindorff A."/>
            <person name="Ohm R.A."/>
            <person name="Martin F."/>
            <person name="Silar P."/>
            <person name="Natvig D.O."/>
            <person name="Lalanne C."/>
            <person name="Gautier V."/>
            <person name="Ament-Velasquez S.L."/>
            <person name="Kruys A."/>
            <person name="Hutchinson M.I."/>
            <person name="Powell A.J."/>
            <person name="Barry K."/>
            <person name="Miller A.N."/>
            <person name="Grigoriev I.V."/>
            <person name="Debuchy R."/>
            <person name="Gladieux P."/>
            <person name="Hiltunen Thoren M."/>
            <person name="Johannesson H."/>
        </authorList>
    </citation>
    <scope>NUCLEOTIDE SEQUENCE</scope>
    <source>
        <strain evidence="2">CBS 508.74</strain>
    </source>
</reference>
<feature type="compositionally biased region" description="Low complexity" evidence="1">
    <location>
        <begin position="1"/>
        <end position="10"/>
    </location>
</feature>
<sequence length="181" mass="20068">MYASSQGQSMSRRRMHHRSASPRRRPVHGDGQVTRAACTPPGFESWPSLHEGPIILPLCMCQDGLGVNGAVASRTKVSIRPCSHRTTLFFLPVTGSLHPANFFSLSRLSSNGRPSQLPSLSKHLIQASPVFQAALTGGWKESTHRNSDGFYEINYPRHTSSSASHLRFLTDTFRLKCVSWH</sequence>
<name>A0AAN6THW9_9PEZI</name>
<dbReference type="GeneID" id="89934140"/>
<proteinExistence type="predicted"/>
<organism evidence="2 3">
    <name type="scientific">Canariomyces notabilis</name>
    <dbReference type="NCBI Taxonomy" id="2074819"/>
    <lineage>
        <taxon>Eukaryota</taxon>
        <taxon>Fungi</taxon>
        <taxon>Dikarya</taxon>
        <taxon>Ascomycota</taxon>
        <taxon>Pezizomycotina</taxon>
        <taxon>Sordariomycetes</taxon>
        <taxon>Sordariomycetidae</taxon>
        <taxon>Sordariales</taxon>
        <taxon>Chaetomiaceae</taxon>
        <taxon>Canariomyces</taxon>
    </lineage>
</organism>
<keyword evidence="3" id="KW-1185">Reference proteome</keyword>
<accession>A0AAN6THW9</accession>
<dbReference type="AlphaFoldDB" id="A0AAN6THW9"/>
<comment type="caution">
    <text evidence="2">The sequence shown here is derived from an EMBL/GenBank/DDBJ whole genome shotgun (WGS) entry which is preliminary data.</text>
</comment>
<evidence type="ECO:0000313" key="2">
    <source>
        <dbReference type="EMBL" id="KAK4114724.1"/>
    </source>
</evidence>
<evidence type="ECO:0000256" key="1">
    <source>
        <dbReference type="SAM" id="MobiDB-lite"/>
    </source>
</evidence>
<dbReference type="RefSeq" id="XP_064672294.1">
    <property type="nucleotide sequence ID" value="XM_064810016.1"/>
</dbReference>
<dbReference type="Proteomes" id="UP001302812">
    <property type="component" value="Unassembled WGS sequence"/>
</dbReference>
<feature type="compositionally biased region" description="Basic residues" evidence="1">
    <location>
        <begin position="11"/>
        <end position="26"/>
    </location>
</feature>
<reference evidence="2" key="2">
    <citation type="submission" date="2023-05" db="EMBL/GenBank/DDBJ databases">
        <authorList>
            <consortium name="Lawrence Berkeley National Laboratory"/>
            <person name="Steindorff A."/>
            <person name="Hensen N."/>
            <person name="Bonometti L."/>
            <person name="Westerberg I."/>
            <person name="Brannstrom I.O."/>
            <person name="Guillou S."/>
            <person name="Cros-Aarteil S."/>
            <person name="Calhoun S."/>
            <person name="Haridas S."/>
            <person name="Kuo A."/>
            <person name="Mondo S."/>
            <person name="Pangilinan J."/>
            <person name="Riley R."/>
            <person name="Labutti K."/>
            <person name="Andreopoulos B."/>
            <person name="Lipzen A."/>
            <person name="Chen C."/>
            <person name="Yanf M."/>
            <person name="Daum C."/>
            <person name="Ng V."/>
            <person name="Clum A."/>
            <person name="Ohm R."/>
            <person name="Martin F."/>
            <person name="Silar P."/>
            <person name="Natvig D."/>
            <person name="Lalanne C."/>
            <person name="Gautier V."/>
            <person name="Ament-Velasquez S.L."/>
            <person name="Kruys A."/>
            <person name="Hutchinson M.I."/>
            <person name="Powell A.J."/>
            <person name="Barry K."/>
            <person name="Miller A.N."/>
            <person name="Grigoriev I.V."/>
            <person name="Debuchy R."/>
            <person name="Gladieux P."/>
            <person name="Thoren M.H."/>
            <person name="Johannesson H."/>
        </authorList>
    </citation>
    <scope>NUCLEOTIDE SEQUENCE</scope>
    <source>
        <strain evidence="2">CBS 508.74</strain>
    </source>
</reference>
<feature type="region of interest" description="Disordered" evidence="1">
    <location>
        <begin position="1"/>
        <end position="36"/>
    </location>
</feature>
<gene>
    <name evidence="2" type="ORF">N656DRAFT_543638</name>
</gene>
<dbReference type="EMBL" id="MU853336">
    <property type="protein sequence ID" value="KAK4114724.1"/>
    <property type="molecule type" value="Genomic_DNA"/>
</dbReference>